<evidence type="ECO:0000256" key="5">
    <source>
        <dbReference type="ARBA" id="ARBA00022692"/>
    </source>
</evidence>
<evidence type="ECO:0000313" key="10">
    <source>
        <dbReference type="EMBL" id="KAE8681611.1"/>
    </source>
</evidence>
<dbReference type="NCBIfam" id="TIGR01569">
    <property type="entry name" value="A_tha_TIGR01569"/>
    <property type="match status" value="1"/>
</dbReference>
<evidence type="ECO:0000256" key="2">
    <source>
        <dbReference type="ARBA" id="ARBA00007651"/>
    </source>
</evidence>
<keyword evidence="6 8" id="KW-1133">Transmembrane helix</keyword>
<dbReference type="InterPro" id="IPR006459">
    <property type="entry name" value="CASP/CASPL"/>
</dbReference>
<reference evidence="10" key="1">
    <citation type="submission" date="2019-09" db="EMBL/GenBank/DDBJ databases">
        <title>Draft genome information of white flower Hibiscus syriacus.</title>
        <authorList>
            <person name="Kim Y.-M."/>
        </authorList>
    </citation>
    <scope>NUCLEOTIDE SEQUENCE [LARGE SCALE GENOMIC DNA]</scope>
    <source>
        <strain evidence="10">YM2019G1</strain>
    </source>
</reference>
<gene>
    <name evidence="10" type="ORF">F3Y22_tig00111311pilonHSYRG00093</name>
</gene>
<evidence type="ECO:0000256" key="6">
    <source>
        <dbReference type="ARBA" id="ARBA00022989"/>
    </source>
</evidence>
<keyword evidence="11" id="KW-1185">Reference proteome</keyword>
<feature type="transmembrane region" description="Helical" evidence="8">
    <location>
        <begin position="177"/>
        <end position="202"/>
    </location>
</feature>
<evidence type="ECO:0000256" key="8">
    <source>
        <dbReference type="RuleBase" id="RU361233"/>
    </source>
</evidence>
<keyword evidence="7 8" id="KW-0472">Membrane</keyword>
<comment type="subunit">
    <text evidence="3 8">Homodimer and heterodimers.</text>
</comment>
<dbReference type="InterPro" id="IPR044173">
    <property type="entry name" value="CASPL"/>
</dbReference>
<dbReference type="PANTHER" id="PTHR36488">
    <property type="entry name" value="CASP-LIKE PROTEIN 1U1"/>
    <property type="match status" value="1"/>
</dbReference>
<evidence type="ECO:0000256" key="3">
    <source>
        <dbReference type="ARBA" id="ARBA00011489"/>
    </source>
</evidence>
<proteinExistence type="inferred from homology"/>
<dbReference type="Pfam" id="PF04535">
    <property type="entry name" value="CASP_dom"/>
    <property type="match status" value="1"/>
</dbReference>
<feature type="transmembrane region" description="Helical" evidence="8">
    <location>
        <begin position="43"/>
        <end position="62"/>
    </location>
</feature>
<evidence type="ECO:0000259" key="9">
    <source>
        <dbReference type="Pfam" id="PF04535"/>
    </source>
</evidence>
<dbReference type="Proteomes" id="UP000436088">
    <property type="component" value="Unassembled WGS sequence"/>
</dbReference>
<name>A0A6A2YQF0_HIBSY</name>
<organism evidence="10 11">
    <name type="scientific">Hibiscus syriacus</name>
    <name type="common">Rose of Sharon</name>
    <dbReference type="NCBI Taxonomy" id="106335"/>
    <lineage>
        <taxon>Eukaryota</taxon>
        <taxon>Viridiplantae</taxon>
        <taxon>Streptophyta</taxon>
        <taxon>Embryophyta</taxon>
        <taxon>Tracheophyta</taxon>
        <taxon>Spermatophyta</taxon>
        <taxon>Magnoliopsida</taxon>
        <taxon>eudicotyledons</taxon>
        <taxon>Gunneridae</taxon>
        <taxon>Pentapetalae</taxon>
        <taxon>rosids</taxon>
        <taxon>malvids</taxon>
        <taxon>Malvales</taxon>
        <taxon>Malvaceae</taxon>
        <taxon>Malvoideae</taxon>
        <taxon>Hibiscus</taxon>
    </lineage>
</organism>
<evidence type="ECO:0000313" key="11">
    <source>
        <dbReference type="Proteomes" id="UP000436088"/>
    </source>
</evidence>
<evidence type="ECO:0000256" key="1">
    <source>
        <dbReference type="ARBA" id="ARBA00004651"/>
    </source>
</evidence>
<feature type="domain" description="Casparian strip membrane protein" evidence="9">
    <location>
        <begin position="39"/>
        <end position="188"/>
    </location>
</feature>
<sequence>MPSNDLFYDLLIRQSREKGINTDGVETNLKVLESSWRIRYFDGLLRVMGLILTSVAAILTGVDEETKTIHISITKTLPTLHVLVTAKWHYMLAFVYFPVSNAIAFSYVAASLVASMAVQTSKDMTETVLVVLDMTIMGLLLSANGAAIAVGVLGQYGNSRVQWRRVCNMLGGFCHQMTAAIILSLVASSIFFWLAALVILNLHKKSR</sequence>
<accession>A0A6A2YQF0</accession>
<dbReference type="InterPro" id="IPR006702">
    <property type="entry name" value="CASP_dom"/>
</dbReference>
<comment type="caution">
    <text evidence="10">The sequence shown here is derived from an EMBL/GenBank/DDBJ whole genome shotgun (WGS) entry which is preliminary data.</text>
</comment>
<evidence type="ECO:0000256" key="7">
    <source>
        <dbReference type="ARBA" id="ARBA00023136"/>
    </source>
</evidence>
<dbReference type="GO" id="GO:0005886">
    <property type="term" value="C:plasma membrane"/>
    <property type="evidence" value="ECO:0007669"/>
    <property type="project" value="UniProtKB-SubCell"/>
</dbReference>
<comment type="similarity">
    <text evidence="2 8">Belongs to the Casparian strip membrane proteins (CASP) family.</text>
</comment>
<protein>
    <recommendedName>
        <fullName evidence="8">CASP-like protein</fullName>
    </recommendedName>
</protein>
<feature type="transmembrane region" description="Helical" evidence="8">
    <location>
        <begin position="93"/>
        <end position="118"/>
    </location>
</feature>
<dbReference type="EMBL" id="VEPZ02001303">
    <property type="protein sequence ID" value="KAE8681611.1"/>
    <property type="molecule type" value="Genomic_DNA"/>
</dbReference>
<comment type="subcellular location">
    <subcellularLocation>
        <location evidence="1 8">Cell membrane</location>
        <topology evidence="1 8">Multi-pass membrane protein</topology>
    </subcellularLocation>
</comment>
<evidence type="ECO:0000256" key="4">
    <source>
        <dbReference type="ARBA" id="ARBA00022475"/>
    </source>
</evidence>
<keyword evidence="5 8" id="KW-0812">Transmembrane</keyword>
<dbReference type="AlphaFoldDB" id="A0A6A2YQF0"/>
<dbReference type="PANTHER" id="PTHR36488:SF8">
    <property type="entry name" value="CASP-LIKE PROTEIN 1U1"/>
    <property type="match status" value="1"/>
</dbReference>
<keyword evidence="4 8" id="KW-1003">Cell membrane</keyword>
<feature type="transmembrane region" description="Helical" evidence="8">
    <location>
        <begin position="130"/>
        <end position="157"/>
    </location>
</feature>